<feature type="transmembrane region" description="Helical" evidence="1">
    <location>
        <begin position="12"/>
        <end position="30"/>
    </location>
</feature>
<protein>
    <submittedName>
        <fullName evidence="2">DUF2809 domain-containing protein</fullName>
    </submittedName>
</protein>
<feature type="transmembrane region" description="Helical" evidence="1">
    <location>
        <begin position="42"/>
        <end position="71"/>
    </location>
</feature>
<name>A0ABV5EVS0_9MICO</name>
<sequence>MTTGRAARRWGAAALAVAVVAAGLVVHGILPDTAATDIAGDALYAVLIYALVVAVAPRAATVVVAAVAGIWCIAVELLQLSDLPARAAAVFPPAVLVLGTVFDARDLLVYVVTIVIAGALDTVWRRRRAPSSPPR</sequence>
<proteinExistence type="predicted"/>
<evidence type="ECO:0000313" key="3">
    <source>
        <dbReference type="Proteomes" id="UP001589643"/>
    </source>
</evidence>
<reference evidence="2 3" key="1">
    <citation type="submission" date="2024-08" db="EMBL/GenBank/DDBJ databases">
        <title>Heavy metals resistant antinobacteria isolated from wastewater.</title>
        <authorList>
            <person name="Roman Ponce B."/>
            <person name="Blanco Mercado M.A."/>
            <person name="Avila Aldana I.N."/>
            <person name="Morales Arrieta S."/>
        </authorList>
    </citation>
    <scope>NUCLEOTIDE SEQUENCE [LARGE SCALE GENOMIC DNA]</scope>
    <source>
        <strain evidence="3">sma-1</strain>
    </source>
</reference>
<comment type="caution">
    <text evidence="2">The sequence shown here is derived from an EMBL/GenBank/DDBJ whole genome shotgun (WGS) entry which is preliminary data.</text>
</comment>
<feature type="transmembrane region" description="Helical" evidence="1">
    <location>
        <begin position="107"/>
        <end position="124"/>
    </location>
</feature>
<gene>
    <name evidence="2" type="ORF">AB7P39_14530</name>
</gene>
<dbReference type="Proteomes" id="UP001589643">
    <property type="component" value="Unassembled WGS sequence"/>
</dbReference>
<keyword evidence="1" id="KW-0812">Transmembrane</keyword>
<keyword evidence="1" id="KW-0472">Membrane</keyword>
<keyword evidence="3" id="KW-1185">Reference proteome</keyword>
<accession>A0ABV5EVS0</accession>
<dbReference type="EMBL" id="JBHLHV010000002">
    <property type="protein sequence ID" value="MFB8894062.1"/>
    <property type="molecule type" value="Genomic_DNA"/>
</dbReference>
<evidence type="ECO:0000313" key="2">
    <source>
        <dbReference type="EMBL" id="MFB8894062.1"/>
    </source>
</evidence>
<keyword evidence="1" id="KW-1133">Transmembrane helix</keyword>
<dbReference type="Pfam" id="PF10990">
    <property type="entry name" value="DUF2809"/>
    <property type="match status" value="1"/>
</dbReference>
<dbReference type="RefSeq" id="WP_112617607.1">
    <property type="nucleotide sequence ID" value="NZ_JBHLHV010000002.1"/>
</dbReference>
<organism evidence="2 3">
    <name type="scientific">Microbacterium plantarum</name>
    <dbReference type="NCBI Taxonomy" id="1816425"/>
    <lineage>
        <taxon>Bacteria</taxon>
        <taxon>Bacillati</taxon>
        <taxon>Actinomycetota</taxon>
        <taxon>Actinomycetes</taxon>
        <taxon>Micrococcales</taxon>
        <taxon>Microbacteriaceae</taxon>
        <taxon>Microbacterium</taxon>
    </lineage>
</organism>
<evidence type="ECO:0000256" key="1">
    <source>
        <dbReference type="SAM" id="Phobius"/>
    </source>
</evidence>
<dbReference type="InterPro" id="IPR021257">
    <property type="entry name" value="DUF2809"/>
</dbReference>